<reference evidence="2 3" key="1">
    <citation type="journal article" date="2023" name="Microorganisms">
        <title>Thiorhodovibrio frisius and Trv. litoralis spp. nov., Two Novel Members from a Clade of Fastidious Purple Sulfur Bacteria That Exhibit Unique Red-Shifted Light-Harvesting Capabilities.</title>
        <authorList>
            <person name="Methner A."/>
            <person name="Kuzyk S.B."/>
            <person name="Petersen J."/>
            <person name="Bauer S."/>
            <person name="Brinkmann H."/>
            <person name="Sichau K."/>
            <person name="Wanner G."/>
            <person name="Wolf J."/>
            <person name="Neumann-Schaal M."/>
            <person name="Henke P."/>
            <person name="Tank M."/>
            <person name="Sproer C."/>
            <person name="Bunk B."/>
            <person name="Overmann J."/>
        </authorList>
    </citation>
    <scope>NUCLEOTIDE SEQUENCE [LARGE SCALE GENOMIC DNA]</scope>
    <source>
        <strain evidence="2 3">DSM 6702</strain>
    </source>
</reference>
<dbReference type="InterPro" id="IPR014121">
    <property type="entry name" value="TraN_Ftype"/>
</dbReference>
<accession>A0ABZ0S4Y8</accession>
<dbReference type="Proteomes" id="UP001432180">
    <property type="component" value="Chromosome"/>
</dbReference>
<gene>
    <name evidence="2" type="ORF">Thiowin_00640</name>
</gene>
<sequence length="925" mass="98057">MRPSESDLLNAKRSHAAHPRSPAYRLLASLVSLAVAWTPWALVWGDELADLGREGQAFGASEIGVFVLPQIDGGTLVFPGHGGTDALAIEGLFPGASAASAADFSACYGNAAGLGAQGQAVQADLLQTDSAHGSAFDSLHGGFGVSDIDLRGDPLWSQTDPLMADMAGMTATFTDCSVQTAFTGGTRQAHLPEIETCQQVQQGGSCRIGHTYTLPPAETSVSVTGGAELITCGHGCVEVVFDIPGSDPLPSCDTCGFPSPHTFSIAISEPTRVERIGVSLTARDADPSAVCDADCRLSAMEQVWELRFPGYLDADTSLDSGTPIRRRPLVDQDHTVSLRRGGSFQLRNVARFATEAGQWHQADGAVRIRLRIALTPRPLTEQVWDATRACIHLAETMRPGAFCSGSADCIGAPALDADGCYSALGVRICAADFGPSPVPWLSPFCREIAIEADCAGFNAGEMDCWTDPQGERHCPFNPGDIADDCGPLVDDPACQFVESACVEGARDPHGLCYVTESRFDCGSTSDIPTLTRETDVTCAGPVRCLGDDCLDLTYEQSDDFAEAAAALQAAEFVLLDSNCTAPGHCEVFSGIAAQCKQAVGGVVDCCETPQGIFLVDYIQLMFMVTKVDAAIMASESGYALRGSWEVLRDPLVNSWDAVTDAFTTAANNLMGKTAASASEGAARLSLDAAKQAVMRQTAQWVANIFGDAAANALFVTSGGGPAVVGGTVQAGQLQLGGLLGTTLSWIMTACMIYTLVMILIRIIWKCEQHEFELGAKRQLRSCHYVGSYCKSDILGLCIEKRKSYCCFNSPLARIINEQARAQSGHGWGSAKNPDCSRLSLQEMERLDWERIDLSEWLAILAESGQYPIAADLDIETLTGTGSELSTGARADAAERSVLRAEGLNGGDIVHDAAGTLREQIRADLP</sequence>
<protein>
    <submittedName>
        <fullName evidence="2">Conjugal transfer mating pair stabilization protein TraN</fullName>
    </submittedName>
</protein>
<dbReference type="Pfam" id="PF06986">
    <property type="entry name" value="F_T4SS_TraN"/>
    <property type="match status" value="2"/>
</dbReference>
<organism evidence="2 3">
    <name type="scientific">Thiorhodovibrio winogradskyi</name>
    <dbReference type="NCBI Taxonomy" id="77007"/>
    <lineage>
        <taxon>Bacteria</taxon>
        <taxon>Pseudomonadati</taxon>
        <taxon>Pseudomonadota</taxon>
        <taxon>Gammaproteobacteria</taxon>
        <taxon>Chromatiales</taxon>
        <taxon>Chromatiaceae</taxon>
        <taxon>Thiorhodovibrio</taxon>
    </lineage>
</organism>
<evidence type="ECO:0000313" key="2">
    <source>
        <dbReference type="EMBL" id="WPL15723.1"/>
    </source>
</evidence>
<keyword evidence="1" id="KW-0472">Membrane</keyword>
<keyword evidence="1" id="KW-0812">Transmembrane</keyword>
<evidence type="ECO:0000256" key="1">
    <source>
        <dbReference type="SAM" id="Phobius"/>
    </source>
</evidence>
<keyword evidence="1" id="KW-1133">Transmembrane helix</keyword>
<evidence type="ECO:0000313" key="3">
    <source>
        <dbReference type="Proteomes" id="UP001432180"/>
    </source>
</evidence>
<keyword evidence="3" id="KW-1185">Reference proteome</keyword>
<name>A0ABZ0S4Y8_9GAMM</name>
<feature type="transmembrane region" description="Helical" evidence="1">
    <location>
        <begin position="743"/>
        <end position="764"/>
    </location>
</feature>
<proteinExistence type="predicted"/>
<dbReference type="NCBIfam" id="NF011458">
    <property type="entry name" value="PRK14876.1"/>
    <property type="match status" value="1"/>
</dbReference>
<dbReference type="EMBL" id="CP121472">
    <property type="protein sequence ID" value="WPL15723.1"/>
    <property type="molecule type" value="Genomic_DNA"/>
</dbReference>